<protein>
    <recommendedName>
        <fullName evidence="5 18">NADH-ubiquinone oxidoreductase chain 2</fullName>
        <ecNumber evidence="4 18">7.1.1.2</ecNumber>
    </recommendedName>
</protein>
<feature type="transmembrane region" description="Helical" evidence="18">
    <location>
        <begin position="309"/>
        <end position="330"/>
    </location>
</feature>
<keyword evidence="13 18" id="KW-0520">NAD</keyword>
<dbReference type="InterPro" id="IPR001750">
    <property type="entry name" value="ND/Mrp_TM"/>
</dbReference>
<evidence type="ECO:0000256" key="7">
    <source>
        <dbReference type="ARBA" id="ARBA00022660"/>
    </source>
</evidence>
<feature type="transmembrane region" description="Helical" evidence="18">
    <location>
        <begin position="233"/>
        <end position="252"/>
    </location>
</feature>
<evidence type="ECO:0000256" key="12">
    <source>
        <dbReference type="ARBA" id="ARBA00022989"/>
    </source>
</evidence>
<keyword evidence="9 18" id="KW-0999">Mitochondrion inner membrane</keyword>
<dbReference type="AlphaFoldDB" id="A0A346RHT4"/>
<keyword evidence="8 18" id="KW-0812">Transmembrane</keyword>
<organism evidence="20">
    <name type="scientific">Histeroidea sp. 4 KM-2017</name>
    <dbReference type="NCBI Taxonomy" id="2219437"/>
    <lineage>
        <taxon>Eukaryota</taxon>
        <taxon>Metazoa</taxon>
        <taxon>Ecdysozoa</taxon>
        <taxon>Arthropoda</taxon>
        <taxon>Hexapoda</taxon>
        <taxon>Insecta</taxon>
        <taxon>Pterygota</taxon>
        <taxon>Neoptera</taxon>
        <taxon>Endopterygota</taxon>
        <taxon>Coleoptera</taxon>
        <taxon>Polyphaga</taxon>
        <taxon>Staphyliniformia</taxon>
    </lineage>
</organism>
<keyword evidence="16 18" id="KW-0472">Membrane</keyword>
<dbReference type="Pfam" id="PF00361">
    <property type="entry name" value="Proton_antipo_M"/>
    <property type="match status" value="1"/>
</dbReference>
<evidence type="ECO:0000256" key="5">
    <source>
        <dbReference type="ARBA" id="ARBA00021008"/>
    </source>
</evidence>
<evidence type="ECO:0000256" key="6">
    <source>
        <dbReference type="ARBA" id="ARBA00022448"/>
    </source>
</evidence>
<dbReference type="GO" id="GO:0005743">
    <property type="term" value="C:mitochondrial inner membrane"/>
    <property type="evidence" value="ECO:0007669"/>
    <property type="project" value="UniProtKB-SubCell"/>
</dbReference>
<evidence type="ECO:0000256" key="4">
    <source>
        <dbReference type="ARBA" id="ARBA00012944"/>
    </source>
</evidence>
<feature type="transmembrane region" description="Helical" evidence="18">
    <location>
        <begin position="134"/>
        <end position="157"/>
    </location>
</feature>
<gene>
    <name evidence="20" type="primary">nad2</name>
</gene>
<evidence type="ECO:0000256" key="17">
    <source>
        <dbReference type="ARBA" id="ARBA00049551"/>
    </source>
</evidence>
<name>A0A346RHT4_9COLE</name>
<evidence type="ECO:0000256" key="18">
    <source>
        <dbReference type="RuleBase" id="RU003403"/>
    </source>
</evidence>
<feature type="transmembrane region" description="Helical" evidence="18">
    <location>
        <begin position="193"/>
        <end position="213"/>
    </location>
</feature>
<comment type="catalytic activity">
    <reaction evidence="17 18">
        <text>a ubiquinone + NADH + 5 H(+)(in) = a ubiquinol + NAD(+) + 4 H(+)(out)</text>
        <dbReference type="Rhea" id="RHEA:29091"/>
        <dbReference type="Rhea" id="RHEA-COMP:9565"/>
        <dbReference type="Rhea" id="RHEA-COMP:9566"/>
        <dbReference type="ChEBI" id="CHEBI:15378"/>
        <dbReference type="ChEBI" id="CHEBI:16389"/>
        <dbReference type="ChEBI" id="CHEBI:17976"/>
        <dbReference type="ChEBI" id="CHEBI:57540"/>
        <dbReference type="ChEBI" id="CHEBI:57945"/>
        <dbReference type="EC" id="7.1.1.2"/>
    </reaction>
</comment>
<keyword evidence="14 18" id="KW-0830">Ubiquinone</keyword>
<feature type="transmembrane region" description="Helical" evidence="18">
    <location>
        <begin position="264"/>
        <end position="284"/>
    </location>
</feature>
<dbReference type="InterPro" id="IPR003917">
    <property type="entry name" value="NADH_UbQ_OxRdtase_chain2"/>
</dbReference>
<evidence type="ECO:0000256" key="11">
    <source>
        <dbReference type="ARBA" id="ARBA00022982"/>
    </source>
</evidence>
<keyword evidence="7 18" id="KW-0679">Respiratory chain</keyword>
<reference evidence="20" key="1">
    <citation type="journal article" date="2018" name="J. ISSAAS">
        <title>The contribution of mitochondrial metagenomics to large-scale data mining and phylogenetic analysis of Coleoptera.</title>
        <authorList>
            <person name="Miller K."/>
            <person name="Linard B."/>
            <person name="Motyka M."/>
            <person name="Bocek M."/>
            <person name="Vogler A.P."/>
        </authorList>
    </citation>
    <scope>NUCLEOTIDE SEQUENCE</scope>
</reference>
<evidence type="ECO:0000256" key="2">
    <source>
        <dbReference type="ARBA" id="ARBA00004448"/>
    </source>
</evidence>
<keyword evidence="15 18" id="KW-0496">Mitochondrion</keyword>
<evidence type="ECO:0000256" key="16">
    <source>
        <dbReference type="ARBA" id="ARBA00023136"/>
    </source>
</evidence>
<dbReference type="GO" id="GO:0008137">
    <property type="term" value="F:NADH dehydrogenase (ubiquinone) activity"/>
    <property type="evidence" value="ECO:0007669"/>
    <property type="project" value="UniProtKB-EC"/>
</dbReference>
<keyword evidence="10 18" id="KW-1278">Translocase</keyword>
<feature type="transmembrane region" description="Helical" evidence="18">
    <location>
        <begin position="89"/>
        <end position="108"/>
    </location>
</feature>
<evidence type="ECO:0000313" key="20">
    <source>
        <dbReference type="EMBL" id="AXS65631.1"/>
    </source>
</evidence>
<accession>A0A346RHT4</accession>
<dbReference type="PANTHER" id="PTHR46552">
    <property type="entry name" value="NADH-UBIQUINONE OXIDOREDUCTASE CHAIN 2"/>
    <property type="match status" value="1"/>
</dbReference>
<dbReference type="InterPro" id="IPR050175">
    <property type="entry name" value="Complex_I_Subunit_2"/>
</dbReference>
<proteinExistence type="inferred from homology"/>
<keyword evidence="11 18" id="KW-0249">Electron transport</keyword>
<dbReference type="GO" id="GO:0006120">
    <property type="term" value="P:mitochondrial electron transport, NADH to ubiquinone"/>
    <property type="evidence" value="ECO:0007669"/>
    <property type="project" value="InterPro"/>
</dbReference>
<dbReference type="PRINTS" id="PR01436">
    <property type="entry name" value="NADHDHGNASE2"/>
</dbReference>
<evidence type="ECO:0000256" key="3">
    <source>
        <dbReference type="ARBA" id="ARBA00007012"/>
    </source>
</evidence>
<evidence type="ECO:0000259" key="19">
    <source>
        <dbReference type="Pfam" id="PF00361"/>
    </source>
</evidence>
<comment type="similarity">
    <text evidence="3 18">Belongs to the complex I subunit 2 family.</text>
</comment>
<dbReference type="EC" id="7.1.1.2" evidence="4 18"/>
<evidence type="ECO:0000256" key="10">
    <source>
        <dbReference type="ARBA" id="ARBA00022967"/>
    </source>
</evidence>
<dbReference type="EMBL" id="MG193424">
    <property type="protein sequence ID" value="AXS65631.1"/>
    <property type="molecule type" value="Genomic_DNA"/>
</dbReference>
<evidence type="ECO:0000256" key="8">
    <source>
        <dbReference type="ARBA" id="ARBA00022692"/>
    </source>
</evidence>
<feature type="transmembrane region" description="Helical" evidence="18">
    <location>
        <begin position="7"/>
        <end position="33"/>
    </location>
</feature>
<feature type="transmembrane region" description="Helical" evidence="18">
    <location>
        <begin position="169"/>
        <end position="187"/>
    </location>
</feature>
<comment type="function">
    <text evidence="1">Core subunit of the mitochondrial membrane respiratory chain NADH dehydrogenase (Complex I) that is believed to belong to the minimal assembly required for catalysis. Complex I functions in the transfer of electrons from NADH to the respiratory chain. The immediate electron acceptor for the enzyme is believed to be ubiquinone.</text>
</comment>
<evidence type="ECO:0000256" key="1">
    <source>
        <dbReference type="ARBA" id="ARBA00003257"/>
    </source>
</evidence>
<dbReference type="PANTHER" id="PTHR46552:SF1">
    <property type="entry name" value="NADH-UBIQUINONE OXIDOREDUCTASE CHAIN 2"/>
    <property type="match status" value="1"/>
</dbReference>
<comment type="function">
    <text evidence="18">Core subunit of the mitochondrial membrane respiratory chain NADH dehydrogenase (Complex I) which catalyzes electron transfer from NADH through the respiratory chain, using ubiquinone as an electron acceptor. Essential for the catalytic activity and assembly of complex I.</text>
</comment>
<evidence type="ECO:0000256" key="9">
    <source>
        <dbReference type="ARBA" id="ARBA00022792"/>
    </source>
</evidence>
<feature type="domain" description="NADH:quinone oxidoreductase/Mrp antiporter transmembrane" evidence="19">
    <location>
        <begin position="23"/>
        <end position="277"/>
    </location>
</feature>
<evidence type="ECO:0000256" key="13">
    <source>
        <dbReference type="ARBA" id="ARBA00023027"/>
    </source>
</evidence>
<comment type="subcellular location">
    <subcellularLocation>
        <location evidence="2 18">Mitochondrion inner membrane</location>
        <topology evidence="2 18">Multi-pass membrane protein</topology>
    </subcellularLocation>
</comment>
<keyword evidence="6" id="KW-0813">Transport</keyword>
<sequence>MMKNHKILFLNALVMSSLIAISAQSWLGIWMGLEINLLSMIPLMNNQKNMLSTEASIKYFITQAIASTVLLFAIIIMSNKSNNCLITSMMINSSMLTKMGAAPFHFWFPEVMEGLQWMNCLLLLTWQKMAPMMILSYSMINLKFLIIIAITSMLISGMMGINQTSMRKIMAFSSINHIGWMISSIIVSEMIWMYYFIIYSVISLNLIVLFNVFKIYHFKQMILFANNNKPLKMLIMTNFLSIAGLPPFLGFMPKWFTIQILVEANMITLAMTMVILTLVPLYFYTRITLASLALNSTQNNSLIKNQTKLNTAIILNIITLMSLLLCTSLFNNM</sequence>
<feature type="transmembrane region" description="Helical" evidence="18">
    <location>
        <begin position="57"/>
        <end position="77"/>
    </location>
</feature>
<evidence type="ECO:0000256" key="14">
    <source>
        <dbReference type="ARBA" id="ARBA00023075"/>
    </source>
</evidence>
<keyword evidence="12 18" id="KW-1133">Transmembrane helix</keyword>
<geneLocation type="mitochondrion" evidence="20"/>
<evidence type="ECO:0000256" key="15">
    <source>
        <dbReference type="ARBA" id="ARBA00023128"/>
    </source>
</evidence>